<dbReference type="Pfam" id="PF02706">
    <property type="entry name" value="Wzz"/>
    <property type="match status" value="1"/>
</dbReference>
<protein>
    <recommendedName>
        <fullName evidence="4">non-specific protein-tyrosine kinase</fullName>
        <ecNumber evidence="4">2.7.10.2</ecNumber>
    </recommendedName>
</protein>
<evidence type="ECO:0000259" key="18">
    <source>
        <dbReference type="Pfam" id="PF02706"/>
    </source>
</evidence>
<evidence type="ECO:0000256" key="16">
    <source>
        <dbReference type="SAM" id="Coils"/>
    </source>
</evidence>
<evidence type="ECO:0000256" key="4">
    <source>
        <dbReference type="ARBA" id="ARBA00011903"/>
    </source>
</evidence>
<evidence type="ECO:0000256" key="6">
    <source>
        <dbReference type="ARBA" id="ARBA00022519"/>
    </source>
</evidence>
<evidence type="ECO:0000256" key="12">
    <source>
        <dbReference type="ARBA" id="ARBA00022989"/>
    </source>
</evidence>
<gene>
    <name evidence="21" type="ORF">LBU54_08815</name>
</gene>
<feature type="domain" description="Tyrosine-protein kinase G-rich" evidence="20">
    <location>
        <begin position="447"/>
        <end position="518"/>
    </location>
</feature>
<evidence type="ECO:0000256" key="7">
    <source>
        <dbReference type="ARBA" id="ARBA00022679"/>
    </source>
</evidence>
<evidence type="ECO:0000256" key="14">
    <source>
        <dbReference type="ARBA" id="ARBA00023137"/>
    </source>
</evidence>
<dbReference type="SUPFAM" id="SSF52540">
    <property type="entry name" value="P-loop containing nucleoside triphosphate hydrolases"/>
    <property type="match status" value="1"/>
</dbReference>
<comment type="caution">
    <text evidence="21">The sequence shown here is derived from an EMBL/GenBank/DDBJ whole genome shotgun (WGS) entry which is preliminary data.</text>
</comment>
<keyword evidence="22" id="KW-1185">Reference proteome</keyword>
<keyword evidence="12 17" id="KW-1133">Transmembrane helix</keyword>
<evidence type="ECO:0000259" key="19">
    <source>
        <dbReference type="Pfam" id="PF13614"/>
    </source>
</evidence>
<feature type="transmembrane region" description="Helical" evidence="17">
    <location>
        <begin position="21"/>
        <end position="39"/>
    </location>
</feature>
<proteinExistence type="inferred from homology"/>
<reference evidence="22" key="1">
    <citation type="submission" date="2023-07" db="EMBL/GenBank/DDBJ databases">
        <authorList>
            <person name="Yue Y."/>
        </authorList>
    </citation>
    <scope>NUCLEOTIDE SEQUENCE [LARGE SCALE GENOMIC DNA]</scope>
    <source>
        <strain evidence="22">D23</strain>
    </source>
</reference>
<keyword evidence="14" id="KW-0829">Tyrosine-protein kinase</keyword>
<evidence type="ECO:0000259" key="20">
    <source>
        <dbReference type="Pfam" id="PF13807"/>
    </source>
</evidence>
<evidence type="ECO:0000256" key="1">
    <source>
        <dbReference type="ARBA" id="ARBA00004429"/>
    </source>
</evidence>
<comment type="subcellular location">
    <subcellularLocation>
        <location evidence="1">Cell inner membrane</location>
        <topology evidence="1">Multi-pass membrane protein</topology>
    </subcellularLocation>
</comment>
<dbReference type="RefSeq" id="WP_224528428.1">
    <property type="nucleotide sequence ID" value="NZ_JAIUJR010000005.1"/>
</dbReference>
<dbReference type="Pfam" id="PF13614">
    <property type="entry name" value="AAA_31"/>
    <property type="match status" value="1"/>
</dbReference>
<keyword evidence="9" id="KW-0547">Nucleotide-binding</keyword>
<dbReference type="InterPro" id="IPR025669">
    <property type="entry name" value="AAA_dom"/>
</dbReference>
<keyword evidence="8 17" id="KW-0812">Transmembrane</keyword>
<dbReference type="PANTHER" id="PTHR32309:SF13">
    <property type="entry name" value="FERRIC ENTEROBACTIN TRANSPORT PROTEIN FEPE"/>
    <property type="match status" value="1"/>
</dbReference>
<dbReference type="Gene3D" id="3.40.50.300">
    <property type="entry name" value="P-loop containing nucleotide triphosphate hydrolases"/>
    <property type="match status" value="1"/>
</dbReference>
<evidence type="ECO:0000313" key="22">
    <source>
        <dbReference type="Proteomes" id="UP001198901"/>
    </source>
</evidence>
<keyword evidence="11" id="KW-0067">ATP-binding</keyword>
<dbReference type="NCBIfam" id="TIGR01007">
    <property type="entry name" value="eps_fam"/>
    <property type="match status" value="1"/>
</dbReference>
<feature type="coiled-coil region" evidence="16">
    <location>
        <begin position="273"/>
        <end position="300"/>
    </location>
</feature>
<organism evidence="21 22">
    <name type="scientific">Winogradskyella alexanderae</name>
    <dbReference type="NCBI Taxonomy" id="2877123"/>
    <lineage>
        <taxon>Bacteria</taxon>
        <taxon>Pseudomonadati</taxon>
        <taxon>Bacteroidota</taxon>
        <taxon>Flavobacteriia</taxon>
        <taxon>Flavobacteriales</taxon>
        <taxon>Flavobacteriaceae</taxon>
        <taxon>Winogradskyella</taxon>
    </lineage>
</organism>
<comment type="similarity">
    <text evidence="3">Belongs to the etk/wzc family.</text>
</comment>
<evidence type="ECO:0000256" key="9">
    <source>
        <dbReference type="ARBA" id="ARBA00022741"/>
    </source>
</evidence>
<dbReference type="GO" id="GO:0004715">
    <property type="term" value="F:non-membrane spanning protein tyrosine kinase activity"/>
    <property type="evidence" value="ECO:0007669"/>
    <property type="project" value="UniProtKB-EC"/>
</dbReference>
<name>A0ABS7XUT7_9FLAO</name>
<dbReference type="InterPro" id="IPR003856">
    <property type="entry name" value="LPS_length_determ_N"/>
</dbReference>
<keyword evidence="13 17" id="KW-0472">Membrane</keyword>
<evidence type="ECO:0000256" key="8">
    <source>
        <dbReference type="ARBA" id="ARBA00022692"/>
    </source>
</evidence>
<feature type="domain" description="AAA" evidence="19">
    <location>
        <begin position="586"/>
        <end position="715"/>
    </location>
</feature>
<feature type="coiled-coil region" evidence="16">
    <location>
        <begin position="390"/>
        <end position="417"/>
    </location>
</feature>
<dbReference type="Pfam" id="PF13807">
    <property type="entry name" value="GNVR"/>
    <property type="match status" value="1"/>
</dbReference>
<dbReference type="PANTHER" id="PTHR32309">
    <property type="entry name" value="TYROSINE-PROTEIN KINASE"/>
    <property type="match status" value="1"/>
</dbReference>
<evidence type="ECO:0000256" key="13">
    <source>
        <dbReference type="ARBA" id="ARBA00023136"/>
    </source>
</evidence>
<dbReference type="InterPro" id="IPR005702">
    <property type="entry name" value="Wzc-like_C"/>
</dbReference>
<evidence type="ECO:0000256" key="11">
    <source>
        <dbReference type="ARBA" id="ARBA00022840"/>
    </source>
</evidence>
<dbReference type="CDD" id="cd05387">
    <property type="entry name" value="BY-kinase"/>
    <property type="match status" value="1"/>
</dbReference>
<evidence type="ECO:0000256" key="2">
    <source>
        <dbReference type="ARBA" id="ARBA00007316"/>
    </source>
</evidence>
<accession>A0ABS7XUT7</accession>
<evidence type="ECO:0000256" key="5">
    <source>
        <dbReference type="ARBA" id="ARBA00022475"/>
    </source>
</evidence>
<evidence type="ECO:0000256" key="10">
    <source>
        <dbReference type="ARBA" id="ARBA00022777"/>
    </source>
</evidence>
<keyword evidence="7 21" id="KW-0808">Transferase</keyword>
<keyword evidence="6" id="KW-0997">Cell inner membrane</keyword>
<keyword evidence="10" id="KW-0418">Kinase</keyword>
<sequence length="788" mass="88532">MASNSNNSDIRQLIESYLNEWKLILLCLIVAVSLAYTYLRYANNEYKATATIKIQEENESKKLPSIGEITNNGFFSQGADKIKDEIEIIKSRTIIENVVKNLNLNIVCFAEGKIKELEIYRNPPLKLSFFESDSIISRKKGDLYLKVKSSSEFLLFENEDKSLMSERDESKGKLHAFGEKIESIIGDVTITPNTGKNAPIVGGSYKLSLIPVSSIVSSYQRKINVTTDKGSSIIKLELNDSNSFKAMDILDELIKEYNKDVLADKEAVVRITSEFINNRLEKVSEELGEVETKAELVQKQNSLVALNSQADINLQSKKQIENQIANTATNIQMITYLQEEISDDSKISDMLPANVGIGDANTALIIKSHNDLVGERDRILKNSTEKNPVVVQLNNQIQALKENLENSLASIKKTSELTLENLNSESERISGQLYVAPSKARQLRGINRQQSIKESLYLYLLEKREESAITLGMYTSSAKLIDSAHSSHKPVAPNRMMIYLASFLFGLGIPVGFLYIKDIIDNKIYSKDELTNLLNIPYIGDIPKSSKKEKLIKKVDYSPKAEAFRIVRSNIDFILKNIDNRAKKLFVTSTKAQEGKSHTSTNLASSISFSKHKVLLIEGDIRVPKILKYLEVEKSHGKGLSDYIADKTLKLEDVIVHHPSNEYLDILPSGTIPPNPSELLMSKRFNEIITYAEKNYNYVIVDTSAVGLVSDTLLISDLADLFIYVVSADNVDKRQLVHVAQPLYDEKRLPNLTLLLNGVKKGKKGYGYGYGYGSSPNKKKKWYNFFRA</sequence>
<dbReference type="EMBL" id="JAIUJR010000005">
    <property type="protein sequence ID" value="MCA0132682.1"/>
    <property type="molecule type" value="Genomic_DNA"/>
</dbReference>
<evidence type="ECO:0000313" key="21">
    <source>
        <dbReference type="EMBL" id="MCA0132682.1"/>
    </source>
</evidence>
<keyword evidence="5" id="KW-1003">Cell membrane</keyword>
<evidence type="ECO:0000256" key="15">
    <source>
        <dbReference type="ARBA" id="ARBA00051245"/>
    </source>
</evidence>
<dbReference type="EC" id="2.7.10.2" evidence="4"/>
<comment type="similarity">
    <text evidence="2">Belongs to the CpsD/CapB family.</text>
</comment>
<comment type="catalytic activity">
    <reaction evidence="15">
        <text>L-tyrosyl-[protein] + ATP = O-phospho-L-tyrosyl-[protein] + ADP + H(+)</text>
        <dbReference type="Rhea" id="RHEA:10596"/>
        <dbReference type="Rhea" id="RHEA-COMP:10136"/>
        <dbReference type="Rhea" id="RHEA-COMP:20101"/>
        <dbReference type="ChEBI" id="CHEBI:15378"/>
        <dbReference type="ChEBI" id="CHEBI:30616"/>
        <dbReference type="ChEBI" id="CHEBI:46858"/>
        <dbReference type="ChEBI" id="CHEBI:61978"/>
        <dbReference type="ChEBI" id="CHEBI:456216"/>
        <dbReference type="EC" id="2.7.10.2"/>
    </reaction>
</comment>
<dbReference type="InterPro" id="IPR027417">
    <property type="entry name" value="P-loop_NTPase"/>
</dbReference>
<evidence type="ECO:0000256" key="17">
    <source>
        <dbReference type="SAM" id="Phobius"/>
    </source>
</evidence>
<dbReference type="InterPro" id="IPR032807">
    <property type="entry name" value="GNVR"/>
</dbReference>
<evidence type="ECO:0000256" key="3">
    <source>
        <dbReference type="ARBA" id="ARBA00008883"/>
    </source>
</evidence>
<feature type="domain" description="Polysaccharide chain length determinant N-terminal" evidence="18">
    <location>
        <begin position="9"/>
        <end position="102"/>
    </location>
</feature>
<dbReference type="Proteomes" id="UP001198901">
    <property type="component" value="Unassembled WGS sequence"/>
</dbReference>
<keyword evidence="16" id="KW-0175">Coiled coil</keyword>
<dbReference type="InterPro" id="IPR050445">
    <property type="entry name" value="Bact_polysacc_biosynth/exp"/>
</dbReference>
<feature type="transmembrane region" description="Helical" evidence="17">
    <location>
        <begin position="496"/>
        <end position="516"/>
    </location>
</feature>